<name>A0A498KWA1_MALDO</name>
<dbReference type="EMBL" id="RDQH01000327">
    <property type="protein sequence ID" value="RXI09213.1"/>
    <property type="molecule type" value="Genomic_DNA"/>
</dbReference>
<evidence type="ECO:0000313" key="1">
    <source>
        <dbReference type="EMBL" id="RXI09213.1"/>
    </source>
</evidence>
<evidence type="ECO:0000313" key="2">
    <source>
        <dbReference type="Proteomes" id="UP000290289"/>
    </source>
</evidence>
<comment type="caution">
    <text evidence="1">The sequence shown here is derived from an EMBL/GenBank/DDBJ whole genome shotgun (WGS) entry which is preliminary data.</text>
</comment>
<protein>
    <submittedName>
        <fullName evidence="1">Uncharacterized protein</fullName>
    </submittedName>
</protein>
<dbReference type="AlphaFoldDB" id="A0A498KWA1"/>
<proteinExistence type="predicted"/>
<organism evidence="1 2">
    <name type="scientific">Malus domestica</name>
    <name type="common">Apple</name>
    <name type="synonym">Pyrus malus</name>
    <dbReference type="NCBI Taxonomy" id="3750"/>
    <lineage>
        <taxon>Eukaryota</taxon>
        <taxon>Viridiplantae</taxon>
        <taxon>Streptophyta</taxon>
        <taxon>Embryophyta</taxon>
        <taxon>Tracheophyta</taxon>
        <taxon>Spermatophyta</taxon>
        <taxon>Magnoliopsida</taxon>
        <taxon>eudicotyledons</taxon>
        <taxon>Gunneridae</taxon>
        <taxon>Pentapetalae</taxon>
        <taxon>rosids</taxon>
        <taxon>fabids</taxon>
        <taxon>Rosales</taxon>
        <taxon>Rosaceae</taxon>
        <taxon>Amygdaloideae</taxon>
        <taxon>Maleae</taxon>
        <taxon>Malus</taxon>
    </lineage>
</organism>
<dbReference type="Proteomes" id="UP000290289">
    <property type="component" value="Chromosome 1"/>
</dbReference>
<gene>
    <name evidence="1" type="ORF">DVH24_023374</name>
</gene>
<keyword evidence="2" id="KW-1185">Reference proteome</keyword>
<reference evidence="1 2" key="1">
    <citation type="submission" date="2018-10" db="EMBL/GenBank/DDBJ databases">
        <title>A high-quality apple genome assembly.</title>
        <authorList>
            <person name="Hu J."/>
        </authorList>
    </citation>
    <scope>NUCLEOTIDE SEQUENCE [LARGE SCALE GENOMIC DNA]</scope>
    <source>
        <strain evidence="2">cv. HFTH1</strain>
        <tissue evidence="1">Young leaf</tissue>
    </source>
</reference>
<sequence length="305" mass="34011">MWDVTIHPFKGPMFSSAPSSPGIDSDAKLSYPRLGPRHILGSTPPNSHENFPVGHLSWDCPHMNRLNFGVPMEPEASELLRGLMLGRDGNIHMIHSPRRCVILKCIFSSLSSTRPFGSSLASGSVGTPKLSENEARAFPGWVTYWEVTREFLKNKTVREWAQRPRQHTLGQGLALIPNCHILALAPTTSRARLCRSTILSALGPDHAFTVLFNFPVNHLSWDCSRVNTLNFRVPMEPEASELPKGLVLGRKGNIHIRLTRSTPRGDVGCYNRPLLEARLPMEPEASELPKDLVIGRDENIHIRLT</sequence>
<accession>A0A498KWA1</accession>